<comment type="caution">
    <text evidence="1">The sequence shown here is derived from an EMBL/GenBank/DDBJ whole genome shotgun (WGS) entry which is preliminary data.</text>
</comment>
<reference evidence="1" key="1">
    <citation type="journal article" date="2023" name="G3 (Bethesda)">
        <title>A reference genome for the long-term kleptoplast-retaining sea slug Elysia crispata morphotype clarki.</title>
        <authorList>
            <person name="Eastman K.E."/>
            <person name="Pendleton A.L."/>
            <person name="Shaikh M.A."/>
            <person name="Suttiyut T."/>
            <person name="Ogas R."/>
            <person name="Tomko P."/>
            <person name="Gavelis G."/>
            <person name="Widhalm J.R."/>
            <person name="Wisecaver J.H."/>
        </authorList>
    </citation>
    <scope>NUCLEOTIDE SEQUENCE</scope>
    <source>
        <strain evidence="1">ECLA1</strain>
    </source>
</reference>
<evidence type="ECO:0000313" key="1">
    <source>
        <dbReference type="EMBL" id="KAK3802360.1"/>
    </source>
</evidence>
<sequence>MGKMVDDGVGVYRNQTPGKSHTLTELTSVNTKDWLVQVVTSCPDRETNSRGLGKFQPRDFVKIMNDCYTVGRRQSSLNILTALSAFIDETLFIETTKSLAKHAEVTRERTCTIRGQPENVQTAKRFTSDA</sequence>
<protein>
    <submittedName>
        <fullName evidence="1">Uncharacterized protein</fullName>
    </submittedName>
</protein>
<evidence type="ECO:0000313" key="2">
    <source>
        <dbReference type="Proteomes" id="UP001283361"/>
    </source>
</evidence>
<dbReference type="EMBL" id="JAWDGP010000241">
    <property type="protein sequence ID" value="KAK3802360.1"/>
    <property type="molecule type" value="Genomic_DNA"/>
</dbReference>
<dbReference type="Proteomes" id="UP001283361">
    <property type="component" value="Unassembled WGS sequence"/>
</dbReference>
<name>A0AAE1BAS5_9GAST</name>
<gene>
    <name evidence="1" type="ORF">RRG08_034506</name>
</gene>
<keyword evidence="2" id="KW-1185">Reference proteome</keyword>
<proteinExistence type="predicted"/>
<organism evidence="1 2">
    <name type="scientific">Elysia crispata</name>
    <name type="common">lettuce slug</name>
    <dbReference type="NCBI Taxonomy" id="231223"/>
    <lineage>
        <taxon>Eukaryota</taxon>
        <taxon>Metazoa</taxon>
        <taxon>Spiralia</taxon>
        <taxon>Lophotrochozoa</taxon>
        <taxon>Mollusca</taxon>
        <taxon>Gastropoda</taxon>
        <taxon>Heterobranchia</taxon>
        <taxon>Euthyneura</taxon>
        <taxon>Panpulmonata</taxon>
        <taxon>Sacoglossa</taxon>
        <taxon>Placobranchoidea</taxon>
        <taxon>Plakobranchidae</taxon>
        <taxon>Elysia</taxon>
    </lineage>
</organism>
<dbReference type="AlphaFoldDB" id="A0AAE1BAS5"/>
<accession>A0AAE1BAS5</accession>